<evidence type="ECO:0008006" key="4">
    <source>
        <dbReference type="Google" id="ProtNLM"/>
    </source>
</evidence>
<proteinExistence type="predicted"/>
<keyword evidence="1" id="KW-0378">Hydrolase</keyword>
<dbReference type="PANTHER" id="PTHR43213:SF3">
    <property type="entry name" value="MAF-LIKE PROTEIN, EXPRESSED"/>
    <property type="match status" value="1"/>
</dbReference>
<accession>A0AAD8W5Z3</accession>
<dbReference type="EMBL" id="JAUUTY010000004">
    <property type="protein sequence ID" value="KAK1644448.1"/>
    <property type="molecule type" value="Genomic_DNA"/>
</dbReference>
<dbReference type="CDD" id="cd00985">
    <property type="entry name" value="Maf_Ham1"/>
    <property type="match status" value="1"/>
</dbReference>
<reference evidence="2" key="1">
    <citation type="submission" date="2023-07" db="EMBL/GenBank/DDBJ databases">
        <title>A chromosome-level genome assembly of Lolium multiflorum.</title>
        <authorList>
            <person name="Chen Y."/>
            <person name="Copetti D."/>
            <person name="Kolliker R."/>
            <person name="Studer B."/>
        </authorList>
    </citation>
    <scope>NUCLEOTIDE SEQUENCE</scope>
    <source>
        <strain evidence="2">02402/16</strain>
        <tissue evidence="2">Leaf</tissue>
    </source>
</reference>
<dbReference type="InterPro" id="IPR029001">
    <property type="entry name" value="ITPase-like_fam"/>
</dbReference>
<keyword evidence="3" id="KW-1185">Reference proteome</keyword>
<dbReference type="Gene3D" id="3.90.950.10">
    <property type="match status" value="2"/>
</dbReference>
<organism evidence="2 3">
    <name type="scientific">Lolium multiflorum</name>
    <name type="common">Italian ryegrass</name>
    <name type="synonym">Lolium perenne subsp. multiflorum</name>
    <dbReference type="NCBI Taxonomy" id="4521"/>
    <lineage>
        <taxon>Eukaryota</taxon>
        <taxon>Viridiplantae</taxon>
        <taxon>Streptophyta</taxon>
        <taxon>Embryophyta</taxon>
        <taxon>Tracheophyta</taxon>
        <taxon>Spermatophyta</taxon>
        <taxon>Magnoliopsida</taxon>
        <taxon>Liliopsida</taxon>
        <taxon>Poales</taxon>
        <taxon>Poaceae</taxon>
        <taxon>BOP clade</taxon>
        <taxon>Pooideae</taxon>
        <taxon>Poodae</taxon>
        <taxon>Poeae</taxon>
        <taxon>Poeae Chloroplast Group 2 (Poeae type)</taxon>
        <taxon>Loliodinae</taxon>
        <taxon>Loliinae</taxon>
        <taxon>Lolium</taxon>
    </lineage>
</organism>
<comment type="caution">
    <text evidence="2">The sequence shown here is derived from an EMBL/GenBank/DDBJ whole genome shotgun (WGS) entry which is preliminary data.</text>
</comment>
<evidence type="ECO:0000256" key="1">
    <source>
        <dbReference type="ARBA" id="ARBA00022801"/>
    </source>
</evidence>
<gene>
    <name evidence="2" type="ORF">QYE76_062253</name>
</gene>
<dbReference type="GO" id="GO:0047429">
    <property type="term" value="F:nucleoside triphosphate diphosphatase activity"/>
    <property type="evidence" value="ECO:0007669"/>
    <property type="project" value="InterPro"/>
</dbReference>
<evidence type="ECO:0000313" key="3">
    <source>
        <dbReference type="Proteomes" id="UP001231189"/>
    </source>
</evidence>
<dbReference type="Proteomes" id="UP001231189">
    <property type="component" value="Unassembled WGS sequence"/>
</dbReference>
<sequence length="211" mass="23183">MASTCNNSSSFKVHTSLINLQPPLEFAISTHPSVSISPKSLSSCDFLKIILGSSSPARREILSDMGYEFTVMVECSWLMYVVANFLSVLADEMAIWSLCCQCADIDEKAIRREKPEELVKALAEAKANAVKLNLPHGCGQDQPTLLITSDQVMVSRGVIRERPRSTEEAREFIKAYSDDRAFAVNYVLVTNLTTGGRKGGWDIPEVGCSSI</sequence>
<dbReference type="Pfam" id="PF02545">
    <property type="entry name" value="Maf"/>
    <property type="match status" value="1"/>
</dbReference>
<dbReference type="SUPFAM" id="SSF52972">
    <property type="entry name" value="ITPase-like"/>
    <property type="match status" value="1"/>
</dbReference>
<protein>
    <recommendedName>
        <fullName evidence="4">Maf-like protein</fullName>
    </recommendedName>
</protein>
<name>A0AAD8W5Z3_LOLMU</name>
<dbReference type="AlphaFoldDB" id="A0AAD8W5Z3"/>
<dbReference type="InterPro" id="IPR003697">
    <property type="entry name" value="Maf-like"/>
</dbReference>
<evidence type="ECO:0000313" key="2">
    <source>
        <dbReference type="EMBL" id="KAK1644448.1"/>
    </source>
</evidence>
<dbReference type="PANTHER" id="PTHR43213">
    <property type="entry name" value="BIFUNCTIONAL DTTP/UTP PYROPHOSPHATASE/METHYLTRANSFERASE PROTEIN-RELATED"/>
    <property type="match status" value="1"/>
</dbReference>